<keyword evidence="3" id="KW-1185">Reference proteome</keyword>
<organism evidence="2 3">
    <name type="scientific">Gordonia jinhuaensis</name>
    <dbReference type="NCBI Taxonomy" id="1517702"/>
    <lineage>
        <taxon>Bacteria</taxon>
        <taxon>Bacillati</taxon>
        <taxon>Actinomycetota</taxon>
        <taxon>Actinomycetes</taxon>
        <taxon>Mycobacteriales</taxon>
        <taxon>Gordoniaceae</taxon>
        <taxon>Gordonia</taxon>
    </lineage>
</organism>
<sequence>MGATAHGRVIAVAAPTLEPTVNALPEKGTAMTVSFVNPPTLLAPSGFSHATRHKDTIHLAGQTALTPEGVIVEGGIVEQFHQALSNFLEALRSAGGRPDGLLSMTIYLTDIPEYQANGRRIGEIWRELTDDAPYPAMAGIGVVGLWQPEAMIEIQGVAAAE</sequence>
<dbReference type="GO" id="GO:0005829">
    <property type="term" value="C:cytosol"/>
    <property type="evidence" value="ECO:0007669"/>
    <property type="project" value="TreeGrafter"/>
</dbReference>
<dbReference type="InterPro" id="IPR006175">
    <property type="entry name" value="YjgF/YER057c/UK114"/>
</dbReference>
<comment type="similarity">
    <text evidence="1">Belongs to the RutC family.</text>
</comment>
<reference evidence="2" key="2">
    <citation type="submission" date="2020-09" db="EMBL/GenBank/DDBJ databases">
        <authorList>
            <person name="Sun Q."/>
            <person name="Zhou Y."/>
        </authorList>
    </citation>
    <scope>NUCLEOTIDE SEQUENCE</scope>
    <source>
        <strain evidence="2">CGMCC 1.12827</strain>
    </source>
</reference>
<dbReference type="PANTHER" id="PTHR11803:SF58">
    <property type="entry name" value="PROTEIN HMF1-RELATED"/>
    <property type="match status" value="1"/>
</dbReference>
<dbReference type="GO" id="GO:0019239">
    <property type="term" value="F:deaminase activity"/>
    <property type="evidence" value="ECO:0007669"/>
    <property type="project" value="TreeGrafter"/>
</dbReference>
<reference evidence="2" key="1">
    <citation type="journal article" date="2014" name="Int. J. Syst. Evol. Microbiol.">
        <title>Complete genome sequence of Corynebacterium casei LMG S-19264T (=DSM 44701T), isolated from a smear-ripened cheese.</title>
        <authorList>
            <consortium name="US DOE Joint Genome Institute (JGI-PGF)"/>
            <person name="Walter F."/>
            <person name="Albersmeier A."/>
            <person name="Kalinowski J."/>
            <person name="Ruckert C."/>
        </authorList>
    </citation>
    <scope>NUCLEOTIDE SEQUENCE</scope>
    <source>
        <strain evidence="2">CGMCC 1.12827</strain>
    </source>
</reference>
<protein>
    <submittedName>
        <fullName evidence="2">Enamine deaminase RidA</fullName>
    </submittedName>
</protein>
<name>A0A916X1I7_9ACTN</name>
<proteinExistence type="inferred from homology"/>
<dbReference type="RefSeq" id="WP_229742899.1">
    <property type="nucleotide sequence ID" value="NZ_BMGC01000055.1"/>
</dbReference>
<dbReference type="CDD" id="cd00448">
    <property type="entry name" value="YjgF_YER057c_UK114_family"/>
    <property type="match status" value="1"/>
</dbReference>
<dbReference type="Proteomes" id="UP000621454">
    <property type="component" value="Unassembled WGS sequence"/>
</dbReference>
<dbReference type="EMBL" id="BMGC01000055">
    <property type="protein sequence ID" value="GGB47151.1"/>
    <property type="molecule type" value="Genomic_DNA"/>
</dbReference>
<accession>A0A916X1I7</accession>
<evidence type="ECO:0000313" key="3">
    <source>
        <dbReference type="Proteomes" id="UP000621454"/>
    </source>
</evidence>
<dbReference type="InterPro" id="IPR035959">
    <property type="entry name" value="RutC-like_sf"/>
</dbReference>
<dbReference type="PANTHER" id="PTHR11803">
    <property type="entry name" value="2-IMINOBUTANOATE/2-IMINOPROPANOATE DEAMINASE RIDA"/>
    <property type="match status" value="1"/>
</dbReference>
<dbReference type="AlphaFoldDB" id="A0A916X1I7"/>
<comment type="caution">
    <text evidence="2">The sequence shown here is derived from an EMBL/GenBank/DDBJ whole genome shotgun (WGS) entry which is preliminary data.</text>
</comment>
<evidence type="ECO:0000313" key="2">
    <source>
        <dbReference type="EMBL" id="GGB47151.1"/>
    </source>
</evidence>
<dbReference type="SUPFAM" id="SSF55298">
    <property type="entry name" value="YjgF-like"/>
    <property type="match status" value="1"/>
</dbReference>
<evidence type="ECO:0000256" key="1">
    <source>
        <dbReference type="ARBA" id="ARBA00010552"/>
    </source>
</evidence>
<dbReference type="Pfam" id="PF01042">
    <property type="entry name" value="Ribonuc_L-PSP"/>
    <property type="match status" value="1"/>
</dbReference>
<gene>
    <name evidence="2" type="ORF">GCM10011489_37970</name>
</gene>
<dbReference type="Gene3D" id="3.30.1330.40">
    <property type="entry name" value="RutC-like"/>
    <property type="match status" value="1"/>
</dbReference>